<dbReference type="SUPFAM" id="SSF56112">
    <property type="entry name" value="Protein kinase-like (PK-like)"/>
    <property type="match status" value="1"/>
</dbReference>
<evidence type="ECO:0000256" key="10">
    <source>
        <dbReference type="ARBA" id="ARBA00047899"/>
    </source>
</evidence>
<dbReference type="GO" id="GO:0005886">
    <property type="term" value="C:plasma membrane"/>
    <property type="evidence" value="ECO:0007669"/>
    <property type="project" value="UniProtKB-SubCell"/>
</dbReference>
<organism evidence="14 15">
    <name type="scientific">Ananas comosus</name>
    <name type="common">Pineapple</name>
    <name type="synonym">Ananas ananas</name>
    <dbReference type="NCBI Taxonomy" id="4615"/>
    <lineage>
        <taxon>Eukaryota</taxon>
        <taxon>Viridiplantae</taxon>
        <taxon>Streptophyta</taxon>
        <taxon>Embryophyta</taxon>
        <taxon>Tracheophyta</taxon>
        <taxon>Spermatophyta</taxon>
        <taxon>Magnoliopsida</taxon>
        <taxon>Liliopsida</taxon>
        <taxon>Poales</taxon>
        <taxon>Bromeliaceae</taxon>
        <taxon>Bromelioideae</taxon>
        <taxon>Ananas</taxon>
    </lineage>
</organism>
<dbReference type="PROSITE" id="PS00109">
    <property type="entry name" value="PROTEIN_KINASE_TYR"/>
    <property type="match status" value="1"/>
</dbReference>
<keyword evidence="8" id="KW-1133">Transmembrane helix</keyword>
<proteinExistence type="predicted"/>
<accession>A0A199V7F1</accession>
<evidence type="ECO:0000259" key="13">
    <source>
        <dbReference type="PROSITE" id="PS50011"/>
    </source>
</evidence>
<evidence type="ECO:0000256" key="9">
    <source>
        <dbReference type="ARBA" id="ARBA00023136"/>
    </source>
</evidence>
<evidence type="ECO:0000256" key="8">
    <source>
        <dbReference type="ARBA" id="ARBA00022989"/>
    </source>
</evidence>
<dbReference type="EMBL" id="LSRQ01002888">
    <property type="protein sequence ID" value="OAY73012.1"/>
    <property type="molecule type" value="Genomic_DNA"/>
</dbReference>
<dbReference type="InterPro" id="IPR008266">
    <property type="entry name" value="Tyr_kinase_AS"/>
</dbReference>
<keyword evidence="5" id="KW-0812">Transmembrane</keyword>
<dbReference type="STRING" id="4615.A0A199V7F1"/>
<sequence length="475" mass="52870">MTRDKRYLMERLSCGISKVNRNNSVELLRGPKTVETGTGSTELSPKSKIISNEVSTGSEKRTIKVTLSPLDDEDLFSLELSPSNNERSTKVDPDGSQIDLQIGRNSTVEEPKMEEAVENLACKQCGNVRPKVKMKRAYTCSELHAATNGFSAENFLSEGGFGAVYRGKLEDGNLIAVKQYKAASLQGENEFRAEVEVLSKATHKNVVMLLGSCSEGSKKLLVYEYVCNGSLDVHLSKHSPEVLRWEHRMNIALGAARGLNYLHQNNIIHRDMRPSNILVTHEFEPMLGDFGLAKMQRNDIEKLSEKKVVGMVGYLAPEYAERGRVSTKTDVYSFGVVLLELITGQTALERNHQEKSLVGWVESALKCIINKEAVWSIDDFSPAHSSFCSVSQSNESQGDAETETAESTNESLTTSSSRSQTRQAYRLAYLPQTSRPLIPGKLFEGLLFGKREASADRRVRIHSTPRISYDEMLDF</sequence>
<keyword evidence="14" id="KW-0418">Kinase</keyword>
<evidence type="ECO:0000313" key="15">
    <source>
        <dbReference type="Proteomes" id="UP000092600"/>
    </source>
</evidence>
<keyword evidence="7" id="KW-0067">ATP-binding</keyword>
<dbReference type="InterPro" id="IPR011009">
    <property type="entry name" value="Kinase-like_dom_sf"/>
</dbReference>
<reference evidence="14 15" key="1">
    <citation type="journal article" date="2016" name="DNA Res.">
        <title>The draft genome of MD-2 pineapple using hybrid error correction of long reads.</title>
        <authorList>
            <person name="Redwan R.M."/>
            <person name="Saidin A."/>
            <person name="Kumar S.V."/>
        </authorList>
    </citation>
    <scope>NUCLEOTIDE SEQUENCE [LARGE SCALE GENOMIC DNA]</scope>
    <source>
        <strain evidence="15">cv. MD2</strain>
        <tissue evidence="14">Leaf</tissue>
    </source>
</reference>
<feature type="domain" description="Protein kinase" evidence="13">
    <location>
        <begin position="150"/>
        <end position="430"/>
    </location>
</feature>
<dbReference type="Gene3D" id="1.10.510.10">
    <property type="entry name" value="Transferase(Phosphotransferase) domain 1"/>
    <property type="match status" value="1"/>
</dbReference>
<evidence type="ECO:0000256" key="6">
    <source>
        <dbReference type="ARBA" id="ARBA00022741"/>
    </source>
</evidence>
<evidence type="ECO:0000256" key="1">
    <source>
        <dbReference type="ARBA" id="ARBA00004162"/>
    </source>
</evidence>
<dbReference type="EC" id="2.7.11.1" evidence="2"/>
<name>A0A199V7F1_ANACO</name>
<evidence type="ECO:0000256" key="4">
    <source>
        <dbReference type="ARBA" id="ARBA00022679"/>
    </source>
</evidence>
<feature type="compositionally biased region" description="Low complexity" evidence="12">
    <location>
        <begin position="405"/>
        <end position="419"/>
    </location>
</feature>
<keyword evidence="4" id="KW-0808">Transferase</keyword>
<keyword evidence="3" id="KW-0723">Serine/threonine-protein kinase</keyword>
<evidence type="ECO:0000256" key="2">
    <source>
        <dbReference type="ARBA" id="ARBA00012513"/>
    </source>
</evidence>
<keyword evidence="6" id="KW-0547">Nucleotide-binding</keyword>
<comment type="subcellular location">
    <subcellularLocation>
        <location evidence="1">Cell membrane</location>
        <topology evidence="1">Single-pass membrane protein</topology>
    </subcellularLocation>
</comment>
<evidence type="ECO:0000256" key="3">
    <source>
        <dbReference type="ARBA" id="ARBA00022527"/>
    </source>
</evidence>
<keyword evidence="9" id="KW-0472">Membrane</keyword>
<dbReference type="GO" id="GO:0004674">
    <property type="term" value="F:protein serine/threonine kinase activity"/>
    <property type="evidence" value="ECO:0007669"/>
    <property type="project" value="UniProtKB-KW"/>
</dbReference>
<comment type="catalytic activity">
    <reaction evidence="11">
        <text>L-seryl-[protein] + ATP = O-phospho-L-seryl-[protein] + ADP + H(+)</text>
        <dbReference type="Rhea" id="RHEA:17989"/>
        <dbReference type="Rhea" id="RHEA-COMP:9863"/>
        <dbReference type="Rhea" id="RHEA-COMP:11604"/>
        <dbReference type="ChEBI" id="CHEBI:15378"/>
        <dbReference type="ChEBI" id="CHEBI:29999"/>
        <dbReference type="ChEBI" id="CHEBI:30616"/>
        <dbReference type="ChEBI" id="CHEBI:83421"/>
        <dbReference type="ChEBI" id="CHEBI:456216"/>
        <dbReference type="EC" id="2.7.11.1"/>
    </reaction>
</comment>
<evidence type="ECO:0000313" key="14">
    <source>
        <dbReference type="EMBL" id="OAY73012.1"/>
    </source>
</evidence>
<feature type="region of interest" description="Disordered" evidence="12">
    <location>
        <begin position="391"/>
        <end position="419"/>
    </location>
</feature>
<dbReference type="InterPro" id="IPR047117">
    <property type="entry name" value="PERK1-13-like"/>
</dbReference>
<evidence type="ECO:0000256" key="11">
    <source>
        <dbReference type="ARBA" id="ARBA00048679"/>
    </source>
</evidence>
<dbReference type="PANTHER" id="PTHR47982:SF42">
    <property type="entry name" value="PROTEIN KINASE DOMAIN-CONTAINING PROTEIN"/>
    <property type="match status" value="1"/>
</dbReference>
<dbReference type="AlphaFoldDB" id="A0A199V7F1"/>
<gene>
    <name evidence="14" type="ORF">ACMD2_02576</name>
</gene>
<dbReference type="InterPro" id="IPR001245">
    <property type="entry name" value="Ser-Thr/Tyr_kinase_cat_dom"/>
</dbReference>
<dbReference type="PROSITE" id="PS50011">
    <property type="entry name" value="PROTEIN_KINASE_DOM"/>
    <property type="match status" value="1"/>
</dbReference>
<evidence type="ECO:0000256" key="5">
    <source>
        <dbReference type="ARBA" id="ARBA00022692"/>
    </source>
</evidence>
<dbReference type="InterPro" id="IPR000719">
    <property type="entry name" value="Prot_kinase_dom"/>
</dbReference>
<dbReference type="Pfam" id="PF07714">
    <property type="entry name" value="PK_Tyr_Ser-Thr"/>
    <property type="match status" value="1"/>
</dbReference>
<comment type="caution">
    <text evidence="14">The sequence shown here is derived from an EMBL/GenBank/DDBJ whole genome shotgun (WGS) entry which is preliminary data.</text>
</comment>
<dbReference type="PANTHER" id="PTHR47982">
    <property type="entry name" value="PROLINE-RICH RECEPTOR-LIKE PROTEIN KINASE PERK4"/>
    <property type="match status" value="1"/>
</dbReference>
<evidence type="ECO:0000256" key="7">
    <source>
        <dbReference type="ARBA" id="ARBA00022840"/>
    </source>
</evidence>
<comment type="catalytic activity">
    <reaction evidence="10">
        <text>L-threonyl-[protein] + ATP = O-phospho-L-threonyl-[protein] + ADP + H(+)</text>
        <dbReference type="Rhea" id="RHEA:46608"/>
        <dbReference type="Rhea" id="RHEA-COMP:11060"/>
        <dbReference type="Rhea" id="RHEA-COMP:11605"/>
        <dbReference type="ChEBI" id="CHEBI:15378"/>
        <dbReference type="ChEBI" id="CHEBI:30013"/>
        <dbReference type="ChEBI" id="CHEBI:30616"/>
        <dbReference type="ChEBI" id="CHEBI:61977"/>
        <dbReference type="ChEBI" id="CHEBI:456216"/>
        <dbReference type="EC" id="2.7.11.1"/>
    </reaction>
</comment>
<evidence type="ECO:0000256" key="12">
    <source>
        <dbReference type="SAM" id="MobiDB-lite"/>
    </source>
</evidence>
<dbReference type="Proteomes" id="UP000092600">
    <property type="component" value="Unassembled WGS sequence"/>
</dbReference>
<dbReference type="Gene3D" id="3.30.200.20">
    <property type="entry name" value="Phosphorylase Kinase, domain 1"/>
    <property type="match status" value="1"/>
</dbReference>
<dbReference type="GO" id="GO:0005524">
    <property type="term" value="F:ATP binding"/>
    <property type="evidence" value="ECO:0007669"/>
    <property type="project" value="UniProtKB-KW"/>
</dbReference>
<dbReference type="FunFam" id="3.30.200.20:FF:000604">
    <property type="entry name" value="Proline-rich receptor-like protein kinase PERK8"/>
    <property type="match status" value="1"/>
</dbReference>
<keyword evidence="14" id="KW-0675">Receptor</keyword>
<protein>
    <recommendedName>
        <fullName evidence="2">non-specific serine/threonine protein kinase</fullName>
        <ecNumber evidence="2">2.7.11.1</ecNumber>
    </recommendedName>
</protein>